<name>A0A132PS02_9MYCO</name>
<dbReference type="EMBL" id="LGTW01000003">
    <property type="protein sequence ID" value="KWX25090.1"/>
    <property type="molecule type" value="Genomic_DNA"/>
</dbReference>
<dbReference type="STRING" id="59750.AWC31_29055"/>
<evidence type="ECO:0000313" key="4">
    <source>
        <dbReference type="EMBL" id="KWX25090.1"/>
    </source>
</evidence>
<organism evidence="4 5">
    <name type="scientific">Mycolicibacterium wolinskyi</name>
    <dbReference type="NCBI Taxonomy" id="59750"/>
    <lineage>
        <taxon>Bacteria</taxon>
        <taxon>Bacillati</taxon>
        <taxon>Actinomycetota</taxon>
        <taxon>Actinomycetes</taxon>
        <taxon>Mycobacteriales</taxon>
        <taxon>Mycobacteriaceae</taxon>
        <taxon>Mycolicibacterium</taxon>
    </lineage>
</organism>
<dbReference type="AlphaFoldDB" id="A0A132PS02"/>
<evidence type="ECO:0000313" key="5">
    <source>
        <dbReference type="Proteomes" id="UP000070612"/>
    </source>
</evidence>
<feature type="domain" description="PE-PPE" evidence="3">
    <location>
        <begin position="67"/>
        <end position="284"/>
    </location>
</feature>
<evidence type="ECO:0000259" key="3">
    <source>
        <dbReference type="Pfam" id="PF08237"/>
    </source>
</evidence>
<feature type="compositionally biased region" description="Low complexity" evidence="1">
    <location>
        <begin position="350"/>
        <end position="366"/>
    </location>
</feature>
<feature type="signal peptide" evidence="2">
    <location>
        <begin position="1"/>
        <end position="21"/>
    </location>
</feature>
<evidence type="ECO:0000256" key="1">
    <source>
        <dbReference type="SAM" id="MobiDB-lite"/>
    </source>
</evidence>
<feature type="chain" id="PRO_5039559146" description="PE-PPE domain-containing protein" evidence="2">
    <location>
        <begin position="22"/>
        <end position="372"/>
    </location>
</feature>
<proteinExistence type="predicted"/>
<dbReference type="InterPro" id="IPR013228">
    <property type="entry name" value="PE-PPE_C"/>
</dbReference>
<feature type="region of interest" description="Disordered" evidence="1">
    <location>
        <begin position="350"/>
        <end position="372"/>
    </location>
</feature>
<evidence type="ECO:0000256" key="2">
    <source>
        <dbReference type="SAM" id="SignalP"/>
    </source>
</evidence>
<accession>A0A132PS02</accession>
<protein>
    <recommendedName>
        <fullName evidence="3">PE-PPE domain-containing protein</fullName>
    </recommendedName>
</protein>
<keyword evidence="2" id="KW-0732">Signal</keyword>
<keyword evidence="5" id="KW-1185">Reference proteome</keyword>
<dbReference type="RefSeq" id="WP_067845358.1">
    <property type="nucleotide sequence ID" value="NZ_LGTW01000003.1"/>
</dbReference>
<sequence length="372" mass="38698">MNRLFAAAVAAGLVGSVTAFGSGVASAETAFIVPGTAPSPYPALRALYHFDPATQPAIGANYYDSAGATREVVPYPGSLWPLTGENSPTLAQSVADGTNSLDSRIRSADGNVTVTGLSQGVLALNAEQARLANDPTAPAPDNLTFVKTGNPDRLFTKWFRPGTTVPVLDYTVPAPIESQYDTVEVVAQYDIFSDPLDRPGNLLALANALVAGGTSHTATAFSDPASIPAQNVTVATNSRGATTTTYFIPAEQLPLVEYLSQGGMSPEMAAELNRYLTPMVNRAYGPPPPPVEPGVRLADLRGIAPGNIATPISVPINAVSTATNVASNAVNAVNIANQVRNLLPKNGVQLPKNGLPLPKKGIPLLPKGKKKR</sequence>
<gene>
    <name evidence="4" type="ORF">AFM11_06620</name>
</gene>
<reference evidence="4 5" key="1">
    <citation type="submission" date="2015-07" db="EMBL/GenBank/DDBJ databases">
        <title>A draft genome sequence of Mycobacterium wolinskyi.</title>
        <authorList>
            <person name="de Man T.J."/>
            <person name="Perry K.A."/>
            <person name="Coulliette A.D."/>
            <person name="Jensen B."/>
            <person name="Toney N.C."/>
            <person name="Limbago B.M."/>
            <person name="Noble-Wang J."/>
        </authorList>
    </citation>
    <scope>NUCLEOTIDE SEQUENCE [LARGE SCALE GENOMIC DNA]</scope>
    <source>
        <strain evidence="4 5">CDC_01</strain>
    </source>
</reference>
<dbReference type="Proteomes" id="UP000070612">
    <property type="component" value="Unassembled WGS sequence"/>
</dbReference>
<dbReference type="PATRIC" id="fig|59750.3.peg.4521"/>
<dbReference type="Pfam" id="PF08237">
    <property type="entry name" value="PE-PPE"/>
    <property type="match status" value="1"/>
</dbReference>
<comment type="caution">
    <text evidence="4">The sequence shown here is derived from an EMBL/GenBank/DDBJ whole genome shotgun (WGS) entry which is preliminary data.</text>
</comment>